<evidence type="ECO:0000256" key="2">
    <source>
        <dbReference type="ARBA" id="ARBA00006577"/>
    </source>
</evidence>
<dbReference type="EMBL" id="MGHH01000007">
    <property type="protein sequence ID" value="OGM65131.1"/>
    <property type="molecule type" value="Genomic_DNA"/>
</dbReference>
<dbReference type="Pfam" id="PF00254">
    <property type="entry name" value="FKBP_C"/>
    <property type="match status" value="1"/>
</dbReference>
<dbReference type="FunFam" id="3.10.50.40:FF:000006">
    <property type="entry name" value="Peptidyl-prolyl cis-trans isomerase"/>
    <property type="match status" value="1"/>
</dbReference>
<evidence type="ECO:0000256" key="6">
    <source>
        <dbReference type="RuleBase" id="RU003915"/>
    </source>
</evidence>
<gene>
    <name evidence="8" type="ORF">A2893_03950</name>
</gene>
<dbReference type="PANTHER" id="PTHR43811:SF19">
    <property type="entry name" value="39 KDA FK506-BINDING NUCLEAR PROTEIN"/>
    <property type="match status" value="1"/>
</dbReference>
<dbReference type="SUPFAM" id="SSF54534">
    <property type="entry name" value="FKBP-like"/>
    <property type="match status" value="1"/>
</dbReference>
<dbReference type="EC" id="5.2.1.8" evidence="6"/>
<dbReference type="STRING" id="1802521.A2893_03950"/>
<comment type="similarity">
    <text evidence="2 6">Belongs to the FKBP-type PPIase family.</text>
</comment>
<dbReference type="Gene3D" id="3.10.50.40">
    <property type="match status" value="1"/>
</dbReference>
<keyword evidence="3 5" id="KW-0697">Rotamase</keyword>
<dbReference type="AlphaFoldDB" id="A0A1F8BM21"/>
<keyword evidence="4 5" id="KW-0413">Isomerase</keyword>
<evidence type="ECO:0000256" key="1">
    <source>
        <dbReference type="ARBA" id="ARBA00000971"/>
    </source>
</evidence>
<proteinExistence type="inferred from homology"/>
<dbReference type="PROSITE" id="PS50059">
    <property type="entry name" value="FKBP_PPIASE"/>
    <property type="match status" value="1"/>
</dbReference>
<dbReference type="GO" id="GO:0003755">
    <property type="term" value="F:peptidyl-prolyl cis-trans isomerase activity"/>
    <property type="evidence" value="ECO:0007669"/>
    <property type="project" value="UniProtKB-UniRule"/>
</dbReference>
<name>A0A1F8BM21_9BACT</name>
<comment type="caution">
    <text evidence="8">The sequence shown here is derived from an EMBL/GenBank/DDBJ whole genome shotgun (WGS) entry which is preliminary data.</text>
</comment>
<feature type="domain" description="PPIase FKBP-type" evidence="7">
    <location>
        <begin position="29"/>
        <end position="117"/>
    </location>
</feature>
<dbReference type="InterPro" id="IPR001179">
    <property type="entry name" value="PPIase_FKBP_dom"/>
</dbReference>
<evidence type="ECO:0000256" key="3">
    <source>
        <dbReference type="ARBA" id="ARBA00023110"/>
    </source>
</evidence>
<reference evidence="8 9" key="1">
    <citation type="journal article" date="2016" name="Nat. Commun.">
        <title>Thousands of microbial genomes shed light on interconnected biogeochemical processes in an aquifer system.</title>
        <authorList>
            <person name="Anantharaman K."/>
            <person name="Brown C.T."/>
            <person name="Hug L.A."/>
            <person name="Sharon I."/>
            <person name="Castelle C.J."/>
            <person name="Probst A.J."/>
            <person name="Thomas B.C."/>
            <person name="Singh A."/>
            <person name="Wilkins M.J."/>
            <person name="Karaoz U."/>
            <person name="Brodie E.L."/>
            <person name="Williams K.H."/>
            <person name="Hubbard S.S."/>
            <person name="Banfield J.F."/>
        </authorList>
    </citation>
    <scope>NUCLEOTIDE SEQUENCE [LARGE SCALE GENOMIC DNA]</scope>
</reference>
<protein>
    <recommendedName>
        <fullName evidence="6">Peptidyl-prolyl cis-trans isomerase</fullName>
        <ecNumber evidence="6">5.2.1.8</ecNumber>
    </recommendedName>
</protein>
<accession>A0A1F8BM21</accession>
<evidence type="ECO:0000259" key="7">
    <source>
        <dbReference type="PROSITE" id="PS50059"/>
    </source>
</evidence>
<evidence type="ECO:0000313" key="8">
    <source>
        <dbReference type="EMBL" id="OGM65131.1"/>
    </source>
</evidence>
<dbReference type="Proteomes" id="UP000176725">
    <property type="component" value="Unassembled WGS sequence"/>
</dbReference>
<dbReference type="InterPro" id="IPR046357">
    <property type="entry name" value="PPIase_dom_sf"/>
</dbReference>
<dbReference type="PANTHER" id="PTHR43811">
    <property type="entry name" value="FKBP-TYPE PEPTIDYL-PROLYL CIS-TRANS ISOMERASE FKPA"/>
    <property type="match status" value="1"/>
</dbReference>
<evidence type="ECO:0000256" key="5">
    <source>
        <dbReference type="PROSITE-ProRule" id="PRU00277"/>
    </source>
</evidence>
<organism evidence="8 9">
    <name type="scientific">Candidatus Woesebacteria bacterium RIFCSPLOWO2_01_FULL_39_25</name>
    <dbReference type="NCBI Taxonomy" id="1802521"/>
    <lineage>
        <taxon>Bacteria</taxon>
        <taxon>Candidatus Woeseibacteriota</taxon>
    </lineage>
</organism>
<evidence type="ECO:0000313" key="9">
    <source>
        <dbReference type="Proteomes" id="UP000176725"/>
    </source>
</evidence>
<comment type="catalytic activity">
    <reaction evidence="1 5 6">
        <text>[protein]-peptidylproline (omega=180) = [protein]-peptidylproline (omega=0)</text>
        <dbReference type="Rhea" id="RHEA:16237"/>
        <dbReference type="Rhea" id="RHEA-COMP:10747"/>
        <dbReference type="Rhea" id="RHEA-COMP:10748"/>
        <dbReference type="ChEBI" id="CHEBI:83833"/>
        <dbReference type="ChEBI" id="CHEBI:83834"/>
        <dbReference type="EC" id="5.2.1.8"/>
    </reaction>
</comment>
<sequence length="122" mass="12914">MDFSNTTSESQELKIEDISVGEGVEVGEGDFVTVHYTGTLTDGAKFDSSIDRGEPFSFKVGAGEVIEGWDKGLLGMKVGGKRKLIIPSELGYGQEGAGGDIPPNSTLIFEIELLKVEKSTGA</sequence>
<evidence type="ECO:0000256" key="4">
    <source>
        <dbReference type="ARBA" id="ARBA00023235"/>
    </source>
</evidence>